<feature type="region of interest" description="Disordered" evidence="1">
    <location>
        <begin position="34"/>
        <end position="64"/>
    </location>
</feature>
<dbReference type="STRING" id="1009370.ALO_07223"/>
<feature type="transmembrane region" description="Helical" evidence="2">
    <location>
        <begin position="9"/>
        <end position="27"/>
    </location>
</feature>
<comment type="caution">
    <text evidence="4">The sequence shown here is derived from an EMBL/GenBank/DDBJ whole genome shotgun (WGS) entry which is preliminary data.</text>
</comment>
<evidence type="ECO:0000313" key="5">
    <source>
        <dbReference type="Proteomes" id="UP000003240"/>
    </source>
</evidence>
<protein>
    <submittedName>
        <fullName evidence="4">SpoIID/LytB domain-containing protein</fullName>
    </submittedName>
</protein>
<evidence type="ECO:0000256" key="2">
    <source>
        <dbReference type="SAM" id="Phobius"/>
    </source>
</evidence>
<evidence type="ECO:0000313" key="4">
    <source>
        <dbReference type="EMBL" id="EGO64582.1"/>
    </source>
</evidence>
<sequence length="350" mass="38755">MLDKQQSRYVIYLIIAVLIIAGVYAVLRPPAPKPLPEQPESAQEKEMPMPAVPKPPVKQEQPQPIPGVPKFNAAKYAREPVVKVAYVQKSRIESMPLEKYLEGVIAQEMEPHWPLEALKAQAVVARTLSLSAMEAGTIRRLRNADVSTSKDELQAYAPEKVNAAVRQAVRETRGQVLLYAGSLVNAIYSSCNGQIGATREESFPREIEHPTPYFQPVKDNCFEYAPENIRSWTVKVPGREVAAAVGYSGDPANIKILEKGPSGRILYIGAGNQKVYGAEFRKSIGYERLKSTLITDMSYAGGMFTFKGLGWGNGVGLCQWGAYTDAKQGKKAAEILKHYYQGVEIKKLWQ</sequence>
<dbReference type="AlphaFoldDB" id="F7NH99"/>
<reference evidence="4 5" key="1">
    <citation type="journal article" date="2011" name="EMBO J.">
        <title>Structural diversity of bacterial flagellar motors.</title>
        <authorList>
            <person name="Chen S."/>
            <person name="Beeby M."/>
            <person name="Murphy G.E."/>
            <person name="Leadbetter J.R."/>
            <person name="Hendrixson D.R."/>
            <person name="Briegel A."/>
            <person name="Li Z."/>
            <person name="Shi J."/>
            <person name="Tocheva E.I."/>
            <person name="Muller A."/>
            <person name="Dobro M.J."/>
            <person name="Jensen G.J."/>
        </authorList>
    </citation>
    <scope>NUCLEOTIDE SEQUENCE [LARGE SCALE GENOMIC DNA]</scope>
    <source>
        <strain evidence="4 5">DSM 6540</strain>
    </source>
</reference>
<dbReference type="GO" id="GO:0030435">
    <property type="term" value="P:sporulation resulting in formation of a cellular spore"/>
    <property type="evidence" value="ECO:0007669"/>
    <property type="project" value="InterPro"/>
</dbReference>
<dbReference type="eggNOG" id="COG2385">
    <property type="taxonomic scope" value="Bacteria"/>
</dbReference>
<dbReference type="EMBL" id="AFGF01000053">
    <property type="protein sequence ID" value="EGO64582.1"/>
    <property type="molecule type" value="Genomic_DNA"/>
</dbReference>
<keyword evidence="2" id="KW-1133">Transmembrane helix</keyword>
<accession>F7NH99</accession>
<dbReference type="InterPro" id="IPR013693">
    <property type="entry name" value="SpoIID/LytB_N"/>
</dbReference>
<evidence type="ECO:0000259" key="3">
    <source>
        <dbReference type="Pfam" id="PF08486"/>
    </source>
</evidence>
<organism evidence="4 5">
    <name type="scientific">Acetonema longum DSM 6540</name>
    <dbReference type="NCBI Taxonomy" id="1009370"/>
    <lineage>
        <taxon>Bacteria</taxon>
        <taxon>Bacillati</taxon>
        <taxon>Bacillota</taxon>
        <taxon>Negativicutes</taxon>
        <taxon>Acetonemataceae</taxon>
        <taxon>Acetonema</taxon>
    </lineage>
</organism>
<dbReference type="Pfam" id="PF08486">
    <property type="entry name" value="SpoIID"/>
    <property type="match status" value="1"/>
</dbReference>
<evidence type="ECO:0000256" key="1">
    <source>
        <dbReference type="SAM" id="MobiDB-lite"/>
    </source>
</evidence>
<proteinExistence type="predicted"/>
<dbReference type="InterPro" id="IPR013486">
    <property type="entry name" value="SpoIID/LytB"/>
</dbReference>
<dbReference type="RefSeq" id="WP_004094152.1">
    <property type="nucleotide sequence ID" value="NZ_AFGF01000053.1"/>
</dbReference>
<dbReference type="Proteomes" id="UP000003240">
    <property type="component" value="Unassembled WGS sequence"/>
</dbReference>
<keyword evidence="2" id="KW-0472">Membrane</keyword>
<feature type="domain" description="Sporulation stage II protein D amidase enhancer LytB N-terminal" evidence="3">
    <location>
        <begin position="90"/>
        <end position="179"/>
    </location>
</feature>
<keyword evidence="2" id="KW-0812">Transmembrane</keyword>
<gene>
    <name evidence="4" type="ORF">ALO_07223</name>
</gene>
<name>F7NH99_9FIRM</name>
<dbReference type="NCBIfam" id="TIGR02669">
    <property type="entry name" value="SpoIID_LytB"/>
    <property type="match status" value="1"/>
</dbReference>
<keyword evidence="5" id="KW-1185">Reference proteome</keyword>